<proteinExistence type="predicted"/>
<feature type="compositionally biased region" description="Low complexity" evidence="1">
    <location>
        <begin position="148"/>
        <end position="171"/>
    </location>
</feature>
<feature type="compositionally biased region" description="Low complexity" evidence="1">
    <location>
        <begin position="110"/>
        <end position="123"/>
    </location>
</feature>
<dbReference type="VEuPathDB" id="FungiDB:PTTG_10473"/>
<feature type="compositionally biased region" description="Basic and acidic residues" evidence="1">
    <location>
        <begin position="175"/>
        <end position="203"/>
    </location>
</feature>
<feature type="non-terminal residue" evidence="2">
    <location>
        <position position="222"/>
    </location>
</feature>
<sequence>MAPPKKTDSNTGLHSSSTRSAKPPLVPAGEFKRGGSGGKARLEPHDGAPAPDTSTLQASVPGGLGGQQPGINDSSPRPSDHDPQQSQKNDQPGHPVASDQGLESSRHAPKSPSKPSAKSSGKQSGEHSAQPSLGPKPPSSLCTPTGPPASSASSKRPAGSSSASSTTPTGPNRAGPERPHEGQTQLHDIHLRRVISHEPDDPGRLPVNRPVAGPQSRESAPL</sequence>
<feature type="region of interest" description="Disordered" evidence="1">
    <location>
        <begin position="1"/>
        <end position="222"/>
    </location>
</feature>
<protein>
    <submittedName>
        <fullName evidence="2 3">Uncharacterized protein</fullName>
    </submittedName>
</protein>
<evidence type="ECO:0000313" key="2">
    <source>
        <dbReference type="EMBL" id="OAV86572.1"/>
    </source>
</evidence>
<reference evidence="3" key="4">
    <citation type="submission" date="2025-05" db="UniProtKB">
        <authorList>
            <consortium name="EnsemblFungi"/>
        </authorList>
    </citation>
    <scope>IDENTIFICATION</scope>
    <source>
        <strain evidence="3">isolate 1-1 / race 1 (BBBD)</strain>
    </source>
</reference>
<dbReference type="EMBL" id="ADAS02000996">
    <property type="protein sequence ID" value="OAV86572.1"/>
    <property type="molecule type" value="Genomic_DNA"/>
</dbReference>
<dbReference type="EnsemblFungi" id="PTTG_10473-t43_1">
    <property type="protein sequence ID" value="PTTG_10473-t43_1-p1"/>
    <property type="gene ID" value="PTTG_10473"/>
</dbReference>
<reference evidence="3 4" key="3">
    <citation type="journal article" date="2017" name="G3 (Bethesda)">
        <title>Comparative analysis highlights variable genome content of wheat rusts and divergence of the mating loci.</title>
        <authorList>
            <person name="Cuomo C.A."/>
            <person name="Bakkeren G."/>
            <person name="Khalil H.B."/>
            <person name="Panwar V."/>
            <person name="Joly D."/>
            <person name="Linning R."/>
            <person name="Sakthikumar S."/>
            <person name="Song X."/>
            <person name="Adiconis X."/>
            <person name="Fan L."/>
            <person name="Goldberg J.M."/>
            <person name="Levin J.Z."/>
            <person name="Young S."/>
            <person name="Zeng Q."/>
            <person name="Anikster Y."/>
            <person name="Bruce M."/>
            <person name="Wang M."/>
            <person name="Yin C."/>
            <person name="McCallum B."/>
            <person name="Szabo L.J."/>
            <person name="Hulbert S."/>
            <person name="Chen X."/>
            <person name="Fellers J.P."/>
        </authorList>
    </citation>
    <scope>NUCLEOTIDE SEQUENCE</scope>
    <source>
        <strain evidence="4">Isolate 1-1 / race 1 (BBBD)</strain>
        <strain evidence="3">isolate 1-1 / race 1 (BBBD)</strain>
    </source>
</reference>
<accession>A0A180G2C3</accession>
<evidence type="ECO:0000256" key="1">
    <source>
        <dbReference type="SAM" id="MobiDB-lite"/>
    </source>
</evidence>
<reference evidence="2" key="2">
    <citation type="submission" date="2016-05" db="EMBL/GenBank/DDBJ databases">
        <title>Comparative analysis highlights variable genome content of wheat rusts and divergence of the mating loci.</title>
        <authorList>
            <person name="Cuomo C.A."/>
            <person name="Bakkeren G."/>
            <person name="Szabo L."/>
            <person name="Khalil H."/>
            <person name="Joly D."/>
            <person name="Goldberg J."/>
            <person name="Young S."/>
            <person name="Zeng Q."/>
            <person name="Fellers J."/>
        </authorList>
    </citation>
    <scope>NUCLEOTIDE SEQUENCE [LARGE SCALE GENOMIC DNA]</scope>
    <source>
        <strain evidence="2">1-1 BBBD Race 1</strain>
    </source>
</reference>
<reference evidence="2" key="1">
    <citation type="submission" date="2009-11" db="EMBL/GenBank/DDBJ databases">
        <authorList>
            <consortium name="The Broad Institute Genome Sequencing Platform"/>
            <person name="Ward D."/>
            <person name="Feldgarden M."/>
            <person name="Earl A."/>
            <person name="Young S.K."/>
            <person name="Zeng Q."/>
            <person name="Koehrsen M."/>
            <person name="Alvarado L."/>
            <person name="Berlin A."/>
            <person name="Bochicchio J."/>
            <person name="Borenstein D."/>
            <person name="Chapman S.B."/>
            <person name="Chen Z."/>
            <person name="Engels R."/>
            <person name="Freedman E."/>
            <person name="Gellesch M."/>
            <person name="Goldberg J."/>
            <person name="Griggs A."/>
            <person name="Gujja S."/>
            <person name="Heilman E."/>
            <person name="Heiman D."/>
            <person name="Hepburn T."/>
            <person name="Howarth C."/>
            <person name="Jen D."/>
            <person name="Larson L."/>
            <person name="Lewis B."/>
            <person name="Mehta T."/>
            <person name="Park D."/>
            <person name="Pearson M."/>
            <person name="Roberts A."/>
            <person name="Saif S."/>
            <person name="Shea T."/>
            <person name="Shenoy N."/>
            <person name="Sisk P."/>
            <person name="Stolte C."/>
            <person name="Sykes S."/>
            <person name="Thomson T."/>
            <person name="Walk T."/>
            <person name="White J."/>
            <person name="Yandava C."/>
            <person name="Izard J."/>
            <person name="Baranova O.V."/>
            <person name="Blanton J.M."/>
            <person name="Tanner A.C."/>
            <person name="Dewhirst F.E."/>
            <person name="Haas B."/>
            <person name="Nusbaum C."/>
            <person name="Birren B."/>
        </authorList>
    </citation>
    <scope>NUCLEOTIDE SEQUENCE [LARGE SCALE GENOMIC DNA]</scope>
    <source>
        <strain evidence="2">1-1 BBBD Race 1</strain>
    </source>
</reference>
<evidence type="ECO:0000313" key="4">
    <source>
        <dbReference type="Proteomes" id="UP000005240"/>
    </source>
</evidence>
<organism evidence="2">
    <name type="scientific">Puccinia triticina (isolate 1-1 / race 1 (BBBD))</name>
    <name type="common">Brown leaf rust fungus</name>
    <dbReference type="NCBI Taxonomy" id="630390"/>
    <lineage>
        <taxon>Eukaryota</taxon>
        <taxon>Fungi</taxon>
        <taxon>Dikarya</taxon>
        <taxon>Basidiomycota</taxon>
        <taxon>Pucciniomycotina</taxon>
        <taxon>Pucciniomycetes</taxon>
        <taxon>Pucciniales</taxon>
        <taxon>Pucciniaceae</taxon>
        <taxon>Puccinia</taxon>
    </lineage>
</organism>
<gene>
    <name evidence="2" type="ORF">PTTG_10473</name>
</gene>
<feature type="compositionally biased region" description="Polar residues" evidence="1">
    <location>
        <begin position="9"/>
        <end position="20"/>
    </location>
</feature>
<dbReference type="AlphaFoldDB" id="A0A180G2C3"/>
<keyword evidence="4" id="KW-1185">Reference proteome</keyword>
<dbReference type="Proteomes" id="UP000005240">
    <property type="component" value="Unassembled WGS sequence"/>
</dbReference>
<name>A0A180G2C3_PUCT1</name>
<evidence type="ECO:0000313" key="3">
    <source>
        <dbReference type="EnsemblFungi" id="PTTG_10473-t43_1-p1"/>
    </source>
</evidence>